<dbReference type="EMBL" id="HG994373">
    <property type="protein sequence ID" value="CAF1722583.1"/>
    <property type="molecule type" value="Genomic_DNA"/>
</dbReference>
<accession>A0A816IT34</accession>
<dbReference type="Proteomes" id="UP001295469">
    <property type="component" value="Chromosome C09"/>
</dbReference>
<name>A0A816IT34_BRANA</name>
<organism evidence="1">
    <name type="scientific">Brassica napus</name>
    <name type="common">Rape</name>
    <dbReference type="NCBI Taxonomy" id="3708"/>
    <lineage>
        <taxon>Eukaryota</taxon>
        <taxon>Viridiplantae</taxon>
        <taxon>Streptophyta</taxon>
        <taxon>Embryophyta</taxon>
        <taxon>Tracheophyta</taxon>
        <taxon>Spermatophyta</taxon>
        <taxon>Magnoliopsida</taxon>
        <taxon>eudicotyledons</taxon>
        <taxon>Gunneridae</taxon>
        <taxon>Pentapetalae</taxon>
        <taxon>rosids</taxon>
        <taxon>malvids</taxon>
        <taxon>Brassicales</taxon>
        <taxon>Brassicaceae</taxon>
        <taxon>Brassiceae</taxon>
        <taxon>Brassica</taxon>
    </lineage>
</organism>
<sequence>QIQHHPYDSADHNTLSTRNTNISSMSQRFYYVNYMLMKKKVKQYAERIGGGSQYPRHVQKDFSRTLDTQVFYCCSVDHCQDDFV</sequence>
<feature type="non-terminal residue" evidence="1">
    <location>
        <position position="1"/>
    </location>
</feature>
<gene>
    <name evidence="1" type="ORF">DARMORV10_C09P19350.1</name>
</gene>
<reference evidence="1" key="1">
    <citation type="submission" date="2021-01" db="EMBL/GenBank/DDBJ databases">
        <authorList>
            <consortium name="Genoscope - CEA"/>
            <person name="William W."/>
        </authorList>
    </citation>
    <scope>NUCLEOTIDE SEQUENCE</scope>
</reference>
<proteinExistence type="predicted"/>
<dbReference type="AlphaFoldDB" id="A0A816IT34"/>
<evidence type="ECO:0000313" key="1">
    <source>
        <dbReference type="EMBL" id="CAF1722583.1"/>
    </source>
</evidence>
<protein>
    <submittedName>
        <fullName evidence="1">(rape) hypothetical protein</fullName>
    </submittedName>
</protein>